<dbReference type="PROSITE" id="PS51352">
    <property type="entry name" value="THIOREDOXIN_2"/>
    <property type="match status" value="1"/>
</dbReference>
<evidence type="ECO:0000313" key="3">
    <source>
        <dbReference type="EMBL" id="MBH0111717.1"/>
    </source>
</evidence>
<dbReference type="PANTHER" id="PTHR42852">
    <property type="entry name" value="THIOL:DISULFIDE INTERCHANGE PROTEIN DSBE"/>
    <property type="match status" value="1"/>
</dbReference>
<dbReference type="EMBL" id="JADZGI010000001">
    <property type="protein sequence ID" value="MBH0111717.1"/>
    <property type="molecule type" value="Genomic_DNA"/>
</dbReference>
<dbReference type="SUPFAM" id="SSF52833">
    <property type="entry name" value="Thioredoxin-like"/>
    <property type="match status" value="1"/>
</dbReference>
<evidence type="ECO:0000256" key="1">
    <source>
        <dbReference type="SAM" id="MobiDB-lite"/>
    </source>
</evidence>
<dbReference type="Gene3D" id="3.40.30.10">
    <property type="entry name" value="Glutaredoxin"/>
    <property type="match status" value="1"/>
</dbReference>
<comment type="caution">
    <text evidence="3">The sequence shown here is derived from an EMBL/GenBank/DDBJ whole genome shotgun (WGS) entry which is preliminary data.</text>
</comment>
<gene>
    <name evidence="3" type="ORF">I5E68_01975</name>
</gene>
<reference evidence="3" key="1">
    <citation type="submission" date="2020-11" db="EMBL/GenBank/DDBJ databases">
        <title>Novosphingobium aureum sp. nov., a marine bacterium isolated from sediment of a salt flat.</title>
        <authorList>
            <person name="Yoo Y."/>
            <person name="Kim J.-J."/>
        </authorList>
    </citation>
    <scope>NUCLEOTIDE SEQUENCE</scope>
    <source>
        <strain evidence="3">YJ-S2-02</strain>
    </source>
</reference>
<organism evidence="3 4">
    <name type="scientific">Novosphingobium aureum</name>
    <dbReference type="NCBI Taxonomy" id="2792964"/>
    <lineage>
        <taxon>Bacteria</taxon>
        <taxon>Pseudomonadati</taxon>
        <taxon>Pseudomonadota</taxon>
        <taxon>Alphaproteobacteria</taxon>
        <taxon>Sphingomonadales</taxon>
        <taxon>Sphingomonadaceae</taxon>
        <taxon>Novosphingobium</taxon>
    </lineage>
</organism>
<evidence type="ECO:0000259" key="2">
    <source>
        <dbReference type="PROSITE" id="PS51352"/>
    </source>
</evidence>
<dbReference type="InterPro" id="IPR050553">
    <property type="entry name" value="Thioredoxin_ResA/DsbE_sf"/>
</dbReference>
<dbReference type="InterPro" id="IPR013740">
    <property type="entry name" value="Redoxin"/>
</dbReference>
<evidence type="ECO:0000313" key="4">
    <source>
        <dbReference type="Proteomes" id="UP000617634"/>
    </source>
</evidence>
<protein>
    <submittedName>
        <fullName evidence="3">TlpA family protein disulfide reductase</fullName>
    </submittedName>
</protein>
<sequence>MIADGPSANRPPHIWLEPPALLSKALSSRSLKSLVLSSLAGAMALAVGGCDRKSEETAQPQASQASPDGTGAAVAPADAKLDRSHKGEPMPVITLVDNTGESLDLASLKGKPLLINLWASWCAPCIEEMPTLDALIEREDELGVTVLPISQDMGQPDKVIDILHRRKLDNVQPWLDEQGDLGFQYGGNLPITVLFDSNGKEVWRFTGANDWSSPEALKLIAEAS</sequence>
<name>A0A931H993_9SPHN</name>
<feature type="compositionally biased region" description="Polar residues" evidence="1">
    <location>
        <begin position="57"/>
        <end position="67"/>
    </location>
</feature>
<dbReference type="GO" id="GO:0016491">
    <property type="term" value="F:oxidoreductase activity"/>
    <property type="evidence" value="ECO:0007669"/>
    <property type="project" value="InterPro"/>
</dbReference>
<dbReference type="PANTHER" id="PTHR42852:SF13">
    <property type="entry name" value="PROTEIN DIPZ"/>
    <property type="match status" value="1"/>
</dbReference>
<feature type="domain" description="Thioredoxin" evidence="2">
    <location>
        <begin position="84"/>
        <end position="224"/>
    </location>
</feature>
<feature type="region of interest" description="Disordered" evidence="1">
    <location>
        <begin position="52"/>
        <end position="86"/>
    </location>
</feature>
<dbReference type="AlphaFoldDB" id="A0A931H993"/>
<dbReference type="InterPro" id="IPR036249">
    <property type="entry name" value="Thioredoxin-like_sf"/>
</dbReference>
<dbReference type="InterPro" id="IPR013766">
    <property type="entry name" value="Thioredoxin_domain"/>
</dbReference>
<accession>A0A931H993</accession>
<dbReference type="CDD" id="cd02966">
    <property type="entry name" value="TlpA_like_family"/>
    <property type="match status" value="1"/>
</dbReference>
<proteinExistence type="predicted"/>
<dbReference type="Proteomes" id="UP000617634">
    <property type="component" value="Unassembled WGS sequence"/>
</dbReference>
<keyword evidence="4" id="KW-1185">Reference proteome</keyword>
<dbReference type="Pfam" id="PF08534">
    <property type="entry name" value="Redoxin"/>
    <property type="match status" value="1"/>
</dbReference>